<reference evidence="2 3" key="1">
    <citation type="journal article" date="2018" name="Nat. Ecol. Evol.">
        <title>Pezizomycetes genomes reveal the molecular basis of ectomycorrhizal truffle lifestyle.</title>
        <authorList>
            <person name="Murat C."/>
            <person name="Payen T."/>
            <person name="Noel B."/>
            <person name="Kuo A."/>
            <person name="Morin E."/>
            <person name="Chen J."/>
            <person name="Kohler A."/>
            <person name="Krizsan K."/>
            <person name="Balestrini R."/>
            <person name="Da Silva C."/>
            <person name="Montanini B."/>
            <person name="Hainaut M."/>
            <person name="Levati E."/>
            <person name="Barry K.W."/>
            <person name="Belfiori B."/>
            <person name="Cichocki N."/>
            <person name="Clum A."/>
            <person name="Dockter R.B."/>
            <person name="Fauchery L."/>
            <person name="Guy J."/>
            <person name="Iotti M."/>
            <person name="Le Tacon F."/>
            <person name="Lindquist E.A."/>
            <person name="Lipzen A."/>
            <person name="Malagnac F."/>
            <person name="Mello A."/>
            <person name="Molinier V."/>
            <person name="Miyauchi S."/>
            <person name="Poulain J."/>
            <person name="Riccioni C."/>
            <person name="Rubini A."/>
            <person name="Sitrit Y."/>
            <person name="Splivallo R."/>
            <person name="Traeger S."/>
            <person name="Wang M."/>
            <person name="Zifcakova L."/>
            <person name="Wipf D."/>
            <person name="Zambonelli A."/>
            <person name="Paolocci F."/>
            <person name="Nowrousian M."/>
            <person name="Ottonello S."/>
            <person name="Baldrian P."/>
            <person name="Spatafora J.W."/>
            <person name="Henrissat B."/>
            <person name="Nagy L.G."/>
            <person name="Aury J.M."/>
            <person name="Wincker P."/>
            <person name="Grigoriev I.V."/>
            <person name="Bonfante P."/>
            <person name="Martin F.M."/>
        </authorList>
    </citation>
    <scope>NUCLEOTIDE SEQUENCE [LARGE SCALE GENOMIC DNA]</scope>
    <source>
        <strain evidence="2 3">RN42</strain>
    </source>
</reference>
<name>A0A3N4HFY0_ASCIM</name>
<keyword evidence="1" id="KW-1133">Transmembrane helix</keyword>
<protein>
    <submittedName>
        <fullName evidence="2">Uncharacterized protein</fullName>
    </submittedName>
</protein>
<sequence length="198" mass="22238">MALEHASFGCFIFKLLAHLLIWYIRPFHFPSPSSGFEHVTNTSSPNSFMPHVEALAPRTISATTTPTLTSTVPIPSSTCTYYPSFRPSEWPPAIPCATPGTWTKTGTASRCGPLCDWEYYQHWPLTTSLYTDTANNYTYTFTSRHDTAWSTSNGMCSEYCRTTTTETSPRLSRLRSVHGVQRRKILTARGGIRENGRI</sequence>
<organism evidence="2 3">
    <name type="scientific">Ascobolus immersus RN42</name>
    <dbReference type="NCBI Taxonomy" id="1160509"/>
    <lineage>
        <taxon>Eukaryota</taxon>
        <taxon>Fungi</taxon>
        <taxon>Dikarya</taxon>
        <taxon>Ascomycota</taxon>
        <taxon>Pezizomycotina</taxon>
        <taxon>Pezizomycetes</taxon>
        <taxon>Pezizales</taxon>
        <taxon>Ascobolaceae</taxon>
        <taxon>Ascobolus</taxon>
    </lineage>
</organism>
<dbReference type="EMBL" id="ML119860">
    <property type="protein sequence ID" value="RPA72477.1"/>
    <property type="molecule type" value="Genomic_DNA"/>
</dbReference>
<proteinExistence type="predicted"/>
<evidence type="ECO:0000313" key="3">
    <source>
        <dbReference type="Proteomes" id="UP000275078"/>
    </source>
</evidence>
<accession>A0A3N4HFY0</accession>
<keyword evidence="1" id="KW-0472">Membrane</keyword>
<keyword evidence="1" id="KW-0812">Transmembrane</keyword>
<feature type="transmembrane region" description="Helical" evidence="1">
    <location>
        <begin position="6"/>
        <end position="24"/>
    </location>
</feature>
<evidence type="ECO:0000256" key="1">
    <source>
        <dbReference type="SAM" id="Phobius"/>
    </source>
</evidence>
<dbReference type="Proteomes" id="UP000275078">
    <property type="component" value="Unassembled WGS sequence"/>
</dbReference>
<dbReference type="AlphaFoldDB" id="A0A3N4HFY0"/>
<evidence type="ECO:0000313" key="2">
    <source>
        <dbReference type="EMBL" id="RPA72477.1"/>
    </source>
</evidence>
<gene>
    <name evidence="2" type="ORF">BJ508DRAFT_314713</name>
</gene>
<keyword evidence="3" id="KW-1185">Reference proteome</keyword>